<dbReference type="InterPro" id="IPR050274">
    <property type="entry name" value="Nuclear_hormone_rcpt_NR2"/>
</dbReference>
<keyword evidence="4 10" id="KW-0862">Zinc</keyword>
<dbReference type="PANTHER" id="PTHR24083">
    <property type="entry name" value="NUCLEAR HORMONE RECEPTOR"/>
    <property type="match status" value="1"/>
</dbReference>
<dbReference type="SUPFAM" id="SSF48508">
    <property type="entry name" value="Nuclear receptor ligand-binding domain"/>
    <property type="match status" value="1"/>
</dbReference>
<feature type="domain" description="NR LBD" evidence="12">
    <location>
        <begin position="340"/>
        <end position="567"/>
    </location>
</feature>
<proteinExistence type="inferred from homology"/>
<dbReference type="GeneTree" id="ENSGT00940000158165"/>
<protein>
    <submittedName>
        <fullName evidence="13">Nuclear receptor subfamily 2, group C, member 1</fullName>
    </submittedName>
</protein>
<reference evidence="14" key="1">
    <citation type="submission" date="2018-06" db="EMBL/GenBank/DDBJ databases">
        <title>Genome assembly of Danube salmon.</title>
        <authorList>
            <person name="Macqueen D.J."/>
            <person name="Gundappa M.K."/>
        </authorList>
    </citation>
    <scope>NUCLEOTIDE SEQUENCE [LARGE SCALE GENOMIC DNA]</scope>
</reference>
<dbReference type="SMART" id="SM00430">
    <property type="entry name" value="HOLI"/>
    <property type="match status" value="1"/>
</dbReference>
<dbReference type="CDD" id="cd06967">
    <property type="entry name" value="NR_DBD_TR2_like"/>
    <property type="match status" value="1"/>
</dbReference>
<feature type="domain" description="Nuclear receptor" evidence="11">
    <location>
        <begin position="100"/>
        <end position="175"/>
    </location>
</feature>
<evidence type="ECO:0000256" key="3">
    <source>
        <dbReference type="ARBA" id="ARBA00022771"/>
    </source>
</evidence>
<evidence type="ECO:0000256" key="8">
    <source>
        <dbReference type="ARBA" id="ARBA00023170"/>
    </source>
</evidence>
<keyword evidence="2 10" id="KW-0479">Metal-binding</keyword>
<dbReference type="Proteomes" id="UP000314982">
    <property type="component" value="Unassembled WGS sequence"/>
</dbReference>
<dbReference type="PRINTS" id="PR00398">
    <property type="entry name" value="STRDHORMONER"/>
</dbReference>
<dbReference type="InterPro" id="IPR001723">
    <property type="entry name" value="Nuclear_hrmn_rcpt"/>
</dbReference>
<evidence type="ECO:0000256" key="1">
    <source>
        <dbReference type="ARBA" id="ARBA00004123"/>
    </source>
</evidence>
<dbReference type="PRINTS" id="PR00047">
    <property type="entry name" value="STROIDFINGER"/>
</dbReference>
<keyword evidence="14" id="KW-1185">Reference proteome</keyword>
<evidence type="ECO:0000256" key="2">
    <source>
        <dbReference type="ARBA" id="ARBA00022723"/>
    </source>
</evidence>
<dbReference type="InterPro" id="IPR000536">
    <property type="entry name" value="Nucl_hrmn_rcpt_lig-bd"/>
</dbReference>
<dbReference type="GO" id="GO:0008270">
    <property type="term" value="F:zinc ion binding"/>
    <property type="evidence" value="ECO:0007669"/>
    <property type="project" value="UniProtKB-KW"/>
</dbReference>
<dbReference type="Gene3D" id="1.10.565.10">
    <property type="entry name" value="Retinoid X Receptor"/>
    <property type="match status" value="1"/>
</dbReference>
<evidence type="ECO:0000256" key="4">
    <source>
        <dbReference type="ARBA" id="ARBA00022833"/>
    </source>
</evidence>
<dbReference type="Ensembl" id="ENSHHUT00000019669.1">
    <property type="protein sequence ID" value="ENSHHUP00000018986.1"/>
    <property type="gene ID" value="ENSHHUG00000011819.1"/>
</dbReference>
<evidence type="ECO:0000256" key="10">
    <source>
        <dbReference type="RuleBase" id="RU004334"/>
    </source>
</evidence>
<keyword evidence="9 10" id="KW-0539">Nucleus</keyword>
<reference evidence="13" key="3">
    <citation type="submission" date="2025-09" db="UniProtKB">
        <authorList>
            <consortium name="Ensembl"/>
        </authorList>
    </citation>
    <scope>IDENTIFICATION</scope>
</reference>
<comment type="subcellular location">
    <subcellularLocation>
        <location evidence="1 10">Nucleus</location>
    </subcellularLocation>
</comment>
<dbReference type="PROSITE" id="PS51843">
    <property type="entry name" value="NR_LBD"/>
    <property type="match status" value="1"/>
</dbReference>
<keyword evidence="5 10" id="KW-0805">Transcription regulation</keyword>
<dbReference type="Gene3D" id="3.30.50.10">
    <property type="entry name" value="Erythroid Transcription Factor GATA-1, subunit A"/>
    <property type="match status" value="1"/>
</dbReference>
<keyword evidence="3 10" id="KW-0863">Zinc-finger</keyword>
<evidence type="ECO:0000256" key="5">
    <source>
        <dbReference type="ARBA" id="ARBA00023015"/>
    </source>
</evidence>
<dbReference type="InterPro" id="IPR035500">
    <property type="entry name" value="NHR-like_dom_sf"/>
</dbReference>
<evidence type="ECO:0000256" key="9">
    <source>
        <dbReference type="ARBA" id="ARBA00023242"/>
    </source>
</evidence>
<evidence type="ECO:0000259" key="12">
    <source>
        <dbReference type="PROSITE" id="PS51843"/>
    </source>
</evidence>
<accession>A0A4W5L2I1</accession>
<evidence type="ECO:0000256" key="7">
    <source>
        <dbReference type="ARBA" id="ARBA00023163"/>
    </source>
</evidence>
<dbReference type="InterPro" id="IPR048245">
    <property type="entry name" value="NR2C1/2-like_DBD"/>
</dbReference>
<keyword evidence="7 10" id="KW-0804">Transcription</keyword>
<keyword evidence="6 10" id="KW-0238">DNA-binding</keyword>
<dbReference type="SMART" id="SM00399">
    <property type="entry name" value="ZnF_C4"/>
    <property type="match status" value="1"/>
</dbReference>
<dbReference type="GO" id="GO:0043565">
    <property type="term" value="F:sequence-specific DNA binding"/>
    <property type="evidence" value="ECO:0007669"/>
    <property type="project" value="InterPro"/>
</dbReference>
<name>A0A4W5L2I1_9TELE</name>
<dbReference type="InterPro" id="IPR013088">
    <property type="entry name" value="Znf_NHR/GATA"/>
</dbReference>
<dbReference type="GO" id="GO:0005634">
    <property type="term" value="C:nucleus"/>
    <property type="evidence" value="ECO:0007669"/>
    <property type="project" value="UniProtKB-SubCell"/>
</dbReference>
<sequence length="567" mass="62280">MGHRIQIVTDQSTGQKIQIVTALEQGSGGKQQFILANADYSTPGKVILAKQEASSPGKMILAAPDGSGVNQLLFASPDLSGQQIQFVTEGSDQALSKPVVEYCVVCGDRASGRHYGAVSCEGCKGFFKRSIRKNLVYTCRGSGECVINKHHRNRCQYCRLQRCMVLGMKQDSVQCERKPVEVSREKSINCAASTEKIYIRKNLCSPLAATPTFVTDKETARSASLLESSMLLNIQQPFPKLENTIMVPTSPESNDPCQDDLSTLANVVTSLAHLNKAREMNDVTDGNDLMGAEDTLSNGDSSMTDLQGDEQTASDITRAFDTLAKALNPGDGSAGDSLEATMQLMSGDQSGPVVELEGPLLSDSHVPFKLMMPLPMPEYLNVNYICESASRLLFLSMHWARSIPAFQALGGQDNDINLMKACWNELFALGLAQCSNVMNVSTILAAIINHLQTSLQDEKLSPERVKLVMEHIWRMQEFCNSMAKLSPDVYEYAYLKAIILFSPDHPGIDNTLQIERFQEKAYMDNVSSRITASHYNVSLRITASHYNVSLRITASQYNVSLRITASQ</sequence>
<evidence type="ECO:0000313" key="14">
    <source>
        <dbReference type="Proteomes" id="UP000314982"/>
    </source>
</evidence>
<dbReference type="Pfam" id="PF00105">
    <property type="entry name" value="zf-C4"/>
    <property type="match status" value="1"/>
</dbReference>
<keyword evidence="8 10" id="KW-0675">Receptor</keyword>
<dbReference type="GO" id="GO:0003700">
    <property type="term" value="F:DNA-binding transcription factor activity"/>
    <property type="evidence" value="ECO:0007669"/>
    <property type="project" value="InterPro"/>
</dbReference>
<comment type="similarity">
    <text evidence="10">Belongs to the nuclear hormone receptor family.</text>
</comment>
<reference evidence="13" key="2">
    <citation type="submission" date="2025-08" db="UniProtKB">
        <authorList>
            <consortium name="Ensembl"/>
        </authorList>
    </citation>
    <scope>IDENTIFICATION</scope>
</reference>
<dbReference type="SUPFAM" id="SSF57716">
    <property type="entry name" value="Glucocorticoid receptor-like (DNA-binding domain)"/>
    <property type="match status" value="1"/>
</dbReference>
<dbReference type="Pfam" id="PF00104">
    <property type="entry name" value="Hormone_recep"/>
    <property type="match status" value="1"/>
</dbReference>
<dbReference type="PROSITE" id="PS51030">
    <property type="entry name" value="NUCLEAR_REC_DBD_2"/>
    <property type="match status" value="1"/>
</dbReference>
<evidence type="ECO:0000313" key="13">
    <source>
        <dbReference type="Ensembl" id="ENSHHUP00000018986.1"/>
    </source>
</evidence>
<organism evidence="13 14">
    <name type="scientific">Hucho hucho</name>
    <name type="common">huchen</name>
    <dbReference type="NCBI Taxonomy" id="62062"/>
    <lineage>
        <taxon>Eukaryota</taxon>
        <taxon>Metazoa</taxon>
        <taxon>Chordata</taxon>
        <taxon>Craniata</taxon>
        <taxon>Vertebrata</taxon>
        <taxon>Euteleostomi</taxon>
        <taxon>Actinopterygii</taxon>
        <taxon>Neopterygii</taxon>
        <taxon>Teleostei</taxon>
        <taxon>Protacanthopterygii</taxon>
        <taxon>Salmoniformes</taxon>
        <taxon>Salmonidae</taxon>
        <taxon>Salmoninae</taxon>
        <taxon>Hucho</taxon>
    </lineage>
</organism>
<dbReference type="PROSITE" id="PS00031">
    <property type="entry name" value="NUCLEAR_REC_DBD_1"/>
    <property type="match status" value="1"/>
</dbReference>
<dbReference type="InterPro" id="IPR001628">
    <property type="entry name" value="Znf_hrmn_rcpt"/>
</dbReference>
<evidence type="ECO:0000256" key="6">
    <source>
        <dbReference type="ARBA" id="ARBA00023125"/>
    </source>
</evidence>
<dbReference type="AlphaFoldDB" id="A0A4W5L2I1"/>
<dbReference type="FunFam" id="3.30.50.10:FF:000015">
    <property type="entry name" value="Nuclear receptor subfamily 2, group C, member 1"/>
    <property type="match status" value="1"/>
</dbReference>
<evidence type="ECO:0000259" key="11">
    <source>
        <dbReference type="PROSITE" id="PS51030"/>
    </source>
</evidence>